<dbReference type="InterPro" id="IPR035420">
    <property type="entry name" value="Spt6_SH2"/>
</dbReference>
<dbReference type="GO" id="GO:0042393">
    <property type="term" value="F:histone binding"/>
    <property type="evidence" value="ECO:0007669"/>
    <property type="project" value="TreeGrafter"/>
</dbReference>
<feature type="compositionally biased region" description="Basic and acidic residues" evidence="5">
    <location>
        <begin position="725"/>
        <end position="749"/>
    </location>
</feature>
<dbReference type="InterPro" id="IPR037027">
    <property type="entry name" value="YqgF/RNaseH-like_dom_sf"/>
</dbReference>
<dbReference type="InterPro" id="IPR012337">
    <property type="entry name" value="RNaseH-like_sf"/>
</dbReference>
<dbReference type="SUPFAM" id="SSF53098">
    <property type="entry name" value="Ribonuclease H-like"/>
    <property type="match status" value="1"/>
</dbReference>
<dbReference type="GO" id="GO:0031491">
    <property type="term" value="F:nucleosome binding"/>
    <property type="evidence" value="ECO:0007669"/>
    <property type="project" value="TreeGrafter"/>
</dbReference>
<dbReference type="InterPro" id="IPR017072">
    <property type="entry name" value="TF_Spt6"/>
</dbReference>
<feature type="domain" description="S1 motif" evidence="6">
    <location>
        <begin position="659"/>
        <end position="716"/>
    </location>
</feature>
<dbReference type="CDD" id="cd09918">
    <property type="entry name" value="SH2_Nterm_SPT6_like"/>
    <property type="match status" value="1"/>
</dbReference>
<protein>
    <submittedName>
        <fullName evidence="8">S1 motif domain-containing protein</fullName>
    </submittedName>
</protein>
<dbReference type="Proteomes" id="UP000887574">
    <property type="component" value="Unplaced"/>
</dbReference>
<dbReference type="Gene3D" id="1.10.150.850">
    <property type="entry name" value="Spt6, helix-hairpin-helix domain"/>
    <property type="match status" value="1"/>
</dbReference>
<evidence type="ECO:0000259" key="6">
    <source>
        <dbReference type="PROSITE" id="PS50126"/>
    </source>
</evidence>
<evidence type="ECO:0000256" key="2">
    <source>
        <dbReference type="ARBA" id="ARBA00009253"/>
    </source>
</evidence>
<keyword evidence="4" id="KW-0539">Nucleus</keyword>
<comment type="subcellular location">
    <subcellularLocation>
        <location evidence="1">Nucleus</location>
    </subcellularLocation>
</comment>
<dbReference type="Pfam" id="PF14633">
    <property type="entry name" value="SH2_2"/>
    <property type="match status" value="2"/>
</dbReference>
<evidence type="ECO:0000256" key="4">
    <source>
        <dbReference type="ARBA" id="ARBA00023242"/>
    </source>
</evidence>
<evidence type="ECO:0000256" key="3">
    <source>
        <dbReference type="ARBA" id="ARBA00023163"/>
    </source>
</evidence>
<dbReference type="InterPro" id="IPR006641">
    <property type="entry name" value="YqgF/RNaseH-like_dom"/>
</dbReference>
<dbReference type="FunFam" id="1.10.150.850:FF:000001">
    <property type="entry name" value="Transcription elongation factor spt6"/>
    <property type="match status" value="1"/>
</dbReference>
<dbReference type="InterPro" id="IPR012340">
    <property type="entry name" value="NA-bd_OB-fold"/>
</dbReference>
<feature type="region of interest" description="Disordered" evidence="5">
    <location>
        <begin position="724"/>
        <end position="753"/>
    </location>
</feature>
<name>A0A915EEF5_9BILA</name>
<evidence type="ECO:0000256" key="5">
    <source>
        <dbReference type="SAM" id="MobiDB-lite"/>
    </source>
</evidence>
<dbReference type="Pfam" id="PF14639">
    <property type="entry name" value="YqgF"/>
    <property type="match status" value="1"/>
</dbReference>
<dbReference type="WBParaSite" id="jg5480">
    <property type="protein sequence ID" value="jg5480"/>
    <property type="gene ID" value="jg5480"/>
</dbReference>
<evidence type="ECO:0000313" key="7">
    <source>
        <dbReference type="Proteomes" id="UP000887574"/>
    </source>
</evidence>
<dbReference type="SMART" id="SM00732">
    <property type="entry name" value="YqgFc"/>
    <property type="match status" value="1"/>
</dbReference>
<dbReference type="GO" id="GO:0008023">
    <property type="term" value="C:transcription elongation factor complex"/>
    <property type="evidence" value="ECO:0007669"/>
    <property type="project" value="TreeGrafter"/>
</dbReference>
<keyword evidence="3" id="KW-0804">Transcription</keyword>
<evidence type="ECO:0000256" key="1">
    <source>
        <dbReference type="ARBA" id="ARBA00004123"/>
    </source>
</evidence>
<evidence type="ECO:0000313" key="8">
    <source>
        <dbReference type="WBParaSite" id="jg5480"/>
    </source>
</evidence>
<dbReference type="Pfam" id="PF17674">
    <property type="entry name" value="HHH_9"/>
    <property type="match status" value="1"/>
</dbReference>
<dbReference type="GO" id="GO:0034728">
    <property type="term" value="P:nucleosome organization"/>
    <property type="evidence" value="ECO:0007669"/>
    <property type="project" value="TreeGrafter"/>
</dbReference>
<dbReference type="InterPro" id="IPR032706">
    <property type="entry name" value="Spt6_HHH"/>
</dbReference>
<dbReference type="Gene3D" id="3.30.420.140">
    <property type="entry name" value="YqgF/RNase H-like domain"/>
    <property type="match status" value="1"/>
</dbReference>
<dbReference type="Pfam" id="PF14635">
    <property type="entry name" value="HHH_7"/>
    <property type="match status" value="1"/>
</dbReference>
<dbReference type="AlphaFoldDB" id="A0A915EEF5"/>
<dbReference type="InterPro" id="IPR035018">
    <property type="entry name" value="Spt6_SH2_C"/>
</dbReference>
<accession>A0A915EEF5</accession>
<keyword evidence="7" id="KW-1185">Reference proteome</keyword>
<dbReference type="CDD" id="cd09928">
    <property type="entry name" value="SH2_Cterm_SPT6_like"/>
    <property type="match status" value="1"/>
</dbReference>
<sequence length="921" mass="106358">MLTKIIGNENTLANSYANEVLRTVIKNCTNFPTNEDVLKGTVYVLAQQFSREPAVRKKLRGIFANVSSSPSIPPKKDKPVAELRDEEYLQYLRLKFRQKRRFSEIKLYADTELETTSNNTMLESLFKDTTIFHRDEYFYVVEEWNKLRKEILRMCVNDFLVPVFEREAHERLYEEARECVLRKCSAKLLDVLSTEAYKPTFRYPNDEDDVEDTGVRVMAICYSPDRAEASFALVIDQDGMVIDYLRLVHFNKRMFSRIVEEANLKKEDMNNLRKLILRRQPHIIGINGEDLEAVRLADDVKKLVTTMMTERDLLRNEIPVEITENDAAKVYMSSRNAMQEYPEYPPLLRQAVSLARFVLDPLIEISHLCNSDEDVLFMKFHPLQSELPKRDLLFALQLECINRVNEVGVDINRCLEFPHTAGLLQFVCGLGPRKASHLLKILKQNDNLLESRTKLVTFCRMGPKVFMNASGFIKIDTARVSERTDAYVEVLDGSRVHPETYEWARKMAVDALEIDDPADPTGALEEICRLKDLDLDAFAEELARQGFGNKSITLYDIRAELNYRYKDLRAPHKTPQGKDLYEILVKDGDVCAEGKLVNGRILFVVHRKPGEKDTASRQPKHNNQRNTWECDFCKRDDFTDISQVWSHTDNKECQGIPVGVKVRLDNGILGFVGLKNISDTPDSFRNPAQRLVPGRDQVFRVMSFNTEKMQCELSCRTSDLQRSNVSEKDNHFDEQRCKKDKEQKQKERSAQTAKNQFVKRVISHPSFHNVTFKDAERMLRGMDPGDAIVRPSGSSAKQEENKERVFDIGKILFINNEPYEDLDEIIARYIQPMAGFARDIMTYKYYMDGVYSEDTPTIEAHLVSEKQRTPSKIPYTLTASQKYPAKFVLSYLAQQKVRHEYLSATPEGIKFATKCSTQRRN</sequence>
<comment type="similarity">
    <text evidence="2">Belongs to the SPT6 family.</text>
</comment>
<dbReference type="InterPro" id="IPR003029">
    <property type="entry name" value="S1_domain"/>
</dbReference>
<dbReference type="GO" id="GO:0003676">
    <property type="term" value="F:nucleic acid binding"/>
    <property type="evidence" value="ECO:0007669"/>
    <property type="project" value="InterPro"/>
</dbReference>
<reference evidence="8" key="1">
    <citation type="submission" date="2022-11" db="UniProtKB">
        <authorList>
            <consortium name="WormBaseParasite"/>
        </authorList>
    </citation>
    <scope>IDENTIFICATION</scope>
</reference>
<dbReference type="SUPFAM" id="SSF158832">
    <property type="entry name" value="Tex N-terminal region-like"/>
    <property type="match status" value="1"/>
</dbReference>
<dbReference type="Gene3D" id="3.30.505.10">
    <property type="entry name" value="SH2 domain"/>
    <property type="match status" value="3"/>
</dbReference>
<dbReference type="InterPro" id="IPR023323">
    <property type="entry name" value="Tex-like_dom_sf"/>
</dbReference>
<dbReference type="PANTHER" id="PTHR10145:SF6">
    <property type="entry name" value="TRANSCRIPTION ELONGATION FACTOR SPT6"/>
    <property type="match status" value="1"/>
</dbReference>
<dbReference type="SUPFAM" id="SSF55550">
    <property type="entry name" value="SH2 domain"/>
    <property type="match status" value="1"/>
</dbReference>
<organism evidence="7 8">
    <name type="scientific">Ditylenchus dipsaci</name>
    <dbReference type="NCBI Taxonomy" id="166011"/>
    <lineage>
        <taxon>Eukaryota</taxon>
        <taxon>Metazoa</taxon>
        <taxon>Ecdysozoa</taxon>
        <taxon>Nematoda</taxon>
        <taxon>Chromadorea</taxon>
        <taxon>Rhabditida</taxon>
        <taxon>Tylenchina</taxon>
        <taxon>Tylenchomorpha</taxon>
        <taxon>Sphaerularioidea</taxon>
        <taxon>Anguinidae</taxon>
        <taxon>Anguininae</taxon>
        <taxon>Ditylenchus</taxon>
    </lineage>
</organism>
<dbReference type="InterPro" id="IPR042066">
    <property type="entry name" value="Spt6_death-like"/>
</dbReference>
<dbReference type="PROSITE" id="PS50126">
    <property type="entry name" value="S1"/>
    <property type="match status" value="1"/>
</dbReference>
<dbReference type="SUPFAM" id="SSF47781">
    <property type="entry name" value="RuvA domain 2-like"/>
    <property type="match status" value="2"/>
</dbReference>
<dbReference type="Gene3D" id="1.10.3500.10">
    <property type="entry name" value="Tex N-terminal region-like"/>
    <property type="match status" value="1"/>
</dbReference>
<dbReference type="Gene3D" id="2.40.50.140">
    <property type="entry name" value="Nucleic acid-binding proteins"/>
    <property type="match status" value="1"/>
</dbReference>
<dbReference type="InterPro" id="IPR028231">
    <property type="entry name" value="Spt6_YqgF"/>
</dbReference>
<dbReference type="InterPro" id="IPR036860">
    <property type="entry name" value="SH2_dom_sf"/>
</dbReference>
<proteinExistence type="inferred from homology"/>
<dbReference type="InterPro" id="IPR041692">
    <property type="entry name" value="HHH_9"/>
</dbReference>
<dbReference type="GO" id="GO:0140673">
    <property type="term" value="P:transcription elongation-coupled chromatin remodeling"/>
    <property type="evidence" value="ECO:0007669"/>
    <property type="project" value="InterPro"/>
</dbReference>
<dbReference type="FunFam" id="1.10.10.2740:FF:000002">
    <property type="entry name" value="Transcription elongation factor Spt6"/>
    <property type="match status" value="1"/>
</dbReference>
<dbReference type="InterPro" id="IPR010994">
    <property type="entry name" value="RuvA_2-like"/>
</dbReference>
<dbReference type="Gene3D" id="1.10.10.2740">
    <property type="entry name" value="Spt6, Death-like domain"/>
    <property type="match status" value="1"/>
</dbReference>
<dbReference type="InterPro" id="IPR035019">
    <property type="entry name" value="Spt6_SH2_N"/>
</dbReference>
<dbReference type="PANTHER" id="PTHR10145">
    <property type="entry name" value="TRANSCRIPTION ELONGATION FACTOR SPT6"/>
    <property type="match status" value="1"/>
</dbReference>